<gene>
    <name evidence="1" type="ORF">ZHAS_00009035</name>
</gene>
<dbReference type="GO" id="GO:0003677">
    <property type="term" value="F:DNA binding"/>
    <property type="evidence" value="ECO:0007669"/>
    <property type="project" value="UniProtKB-KW"/>
</dbReference>
<sequence>MPEVSIEDEMELQTCKNLVKLNVLLRSTINHVLVQRYDRNFNFSAARTDRSSFDQLRNWVNCYEKIKKESAAEKAQQESPQDD</sequence>
<dbReference type="EMBL" id="KE525094">
    <property type="protein sequence ID" value="KFB41440.1"/>
    <property type="molecule type" value="Genomic_DNA"/>
</dbReference>
<name>A0A084VTZ6_ANOSI</name>
<dbReference type="OrthoDB" id="7740438at2759"/>
<evidence type="ECO:0000313" key="1">
    <source>
        <dbReference type="EMBL" id="KFB41440.1"/>
    </source>
</evidence>
<reference evidence="1 3" key="1">
    <citation type="journal article" date="2014" name="BMC Genomics">
        <title>Genome sequence of Anopheles sinensis provides insight into genetics basis of mosquito competence for malaria parasites.</title>
        <authorList>
            <person name="Zhou D."/>
            <person name="Zhang D."/>
            <person name="Ding G."/>
            <person name="Shi L."/>
            <person name="Hou Q."/>
            <person name="Ye Y."/>
            <person name="Xu Y."/>
            <person name="Zhou H."/>
            <person name="Xiong C."/>
            <person name="Li S."/>
            <person name="Yu J."/>
            <person name="Hong S."/>
            <person name="Yu X."/>
            <person name="Zou P."/>
            <person name="Chen C."/>
            <person name="Chang X."/>
            <person name="Wang W."/>
            <person name="Lv Y."/>
            <person name="Sun Y."/>
            <person name="Ma L."/>
            <person name="Shen B."/>
            <person name="Zhu C."/>
        </authorList>
    </citation>
    <scope>NUCLEOTIDE SEQUENCE [LARGE SCALE GENOMIC DNA]</scope>
</reference>
<proteinExistence type="predicted"/>
<evidence type="ECO:0000313" key="2">
    <source>
        <dbReference type="EnsemblMetazoa" id="ASIC009035-PA"/>
    </source>
</evidence>
<dbReference type="VEuPathDB" id="VectorBase:ASIS016816"/>
<dbReference type="Proteomes" id="UP000030765">
    <property type="component" value="Unassembled WGS sequence"/>
</dbReference>
<organism evidence="1">
    <name type="scientific">Anopheles sinensis</name>
    <name type="common">Mosquito</name>
    <dbReference type="NCBI Taxonomy" id="74873"/>
    <lineage>
        <taxon>Eukaryota</taxon>
        <taxon>Metazoa</taxon>
        <taxon>Ecdysozoa</taxon>
        <taxon>Arthropoda</taxon>
        <taxon>Hexapoda</taxon>
        <taxon>Insecta</taxon>
        <taxon>Pterygota</taxon>
        <taxon>Neoptera</taxon>
        <taxon>Endopterygota</taxon>
        <taxon>Diptera</taxon>
        <taxon>Nematocera</taxon>
        <taxon>Culicoidea</taxon>
        <taxon>Culicidae</taxon>
        <taxon>Anophelinae</taxon>
        <taxon>Anopheles</taxon>
    </lineage>
</organism>
<dbReference type="VEuPathDB" id="VectorBase:ASIC009035"/>
<dbReference type="EnsemblMetazoa" id="ASIC009035-RA">
    <property type="protein sequence ID" value="ASIC009035-PA"/>
    <property type="gene ID" value="ASIC009035"/>
</dbReference>
<dbReference type="EMBL" id="ATLV01016573">
    <property type="status" value="NOT_ANNOTATED_CDS"/>
    <property type="molecule type" value="Genomic_DNA"/>
</dbReference>
<accession>A0A084VTZ6</accession>
<dbReference type="AlphaFoldDB" id="A0A084VTZ6"/>
<protein>
    <submittedName>
        <fullName evidence="1 2">Single-stranded DNA-binding protein</fullName>
    </submittedName>
</protein>
<reference evidence="2" key="2">
    <citation type="submission" date="2020-05" db="UniProtKB">
        <authorList>
            <consortium name="EnsemblMetazoa"/>
        </authorList>
    </citation>
    <scope>IDENTIFICATION</scope>
</reference>
<keyword evidence="3" id="KW-1185">Reference proteome</keyword>
<evidence type="ECO:0000313" key="3">
    <source>
        <dbReference type="Proteomes" id="UP000030765"/>
    </source>
</evidence>
<keyword evidence="1" id="KW-0238">DNA-binding</keyword>